<dbReference type="AlphaFoldDB" id="A0A016VNY5"/>
<comment type="caution">
    <text evidence="1">The sequence shown here is derived from an EMBL/GenBank/DDBJ whole genome shotgun (WGS) entry which is preliminary data.</text>
</comment>
<evidence type="ECO:0000313" key="1">
    <source>
        <dbReference type="EMBL" id="EYC28752.1"/>
    </source>
</evidence>
<accession>A0A016VNY5</accession>
<dbReference type="EMBL" id="JARK01001343">
    <property type="protein sequence ID" value="EYC28752.1"/>
    <property type="molecule type" value="Genomic_DNA"/>
</dbReference>
<dbReference type="Proteomes" id="UP000024635">
    <property type="component" value="Unassembled WGS sequence"/>
</dbReference>
<name>A0A016VNY5_9BILA</name>
<reference evidence="2" key="1">
    <citation type="journal article" date="2015" name="Nat. Genet.">
        <title>The genome and transcriptome of the zoonotic hookworm Ancylostoma ceylanicum identify infection-specific gene families.</title>
        <authorList>
            <person name="Schwarz E.M."/>
            <person name="Hu Y."/>
            <person name="Antoshechkin I."/>
            <person name="Miller M.M."/>
            <person name="Sternberg P.W."/>
            <person name="Aroian R.V."/>
        </authorList>
    </citation>
    <scope>NUCLEOTIDE SEQUENCE</scope>
    <source>
        <strain evidence="2">HY135</strain>
    </source>
</reference>
<organism evidence="1 2">
    <name type="scientific">Ancylostoma ceylanicum</name>
    <dbReference type="NCBI Taxonomy" id="53326"/>
    <lineage>
        <taxon>Eukaryota</taxon>
        <taxon>Metazoa</taxon>
        <taxon>Ecdysozoa</taxon>
        <taxon>Nematoda</taxon>
        <taxon>Chromadorea</taxon>
        <taxon>Rhabditida</taxon>
        <taxon>Rhabditina</taxon>
        <taxon>Rhabditomorpha</taxon>
        <taxon>Strongyloidea</taxon>
        <taxon>Ancylostomatidae</taxon>
        <taxon>Ancylostomatinae</taxon>
        <taxon>Ancylostoma</taxon>
    </lineage>
</organism>
<sequence length="66" mass="7172">MLLYIGEGRFLAYKFLFEQCSDSCRCGGSDTGFGTCRVGCAVAVGNQSIHTKASVIDQNRYTLRGV</sequence>
<evidence type="ECO:0000313" key="2">
    <source>
        <dbReference type="Proteomes" id="UP000024635"/>
    </source>
</evidence>
<proteinExistence type="predicted"/>
<gene>
    <name evidence="1" type="primary">Acey_s0007.g3400</name>
    <name evidence="1" type="ORF">Y032_0007g3400</name>
</gene>
<protein>
    <submittedName>
        <fullName evidence="1">Uncharacterized protein</fullName>
    </submittedName>
</protein>
<keyword evidence="2" id="KW-1185">Reference proteome</keyword>